<evidence type="ECO:0008006" key="3">
    <source>
        <dbReference type="Google" id="ProtNLM"/>
    </source>
</evidence>
<evidence type="ECO:0000313" key="1">
    <source>
        <dbReference type="EMBL" id="KAA8999034.1"/>
    </source>
</evidence>
<accession>A0A5J5FY37</accession>
<name>A0A5J5FY37_9GAMM</name>
<proteinExistence type="predicted"/>
<reference evidence="1 2" key="1">
    <citation type="submission" date="2019-09" db="EMBL/GenBank/DDBJ databases">
        <authorList>
            <person name="Li Y."/>
        </authorList>
    </citation>
    <scope>NUCLEOTIDE SEQUENCE [LARGE SCALE GENOMIC DNA]</scope>
    <source>
        <strain evidence="1 2">L3-3HA</strain>
    </source>
</reference>
<comment type="caution">
    <text evidence="1">The sequence shown here is derived from an EMBL/GenBank/DDBJ whole genome shotgun (WGS) entry which is preliminary data.</text>
</comment>
<keyword evidence="2" id="KW-1185">Reference proteome</keyword>
<dbReference type="OrthoDB" id="6540589at2"/>
<sequence length="101" mass="11851">MEHHDVDFEQAETIAADKTDYRKRLALIETLRAVPGERSQAILLRMMNTDFVFSVRMAAWQALSGMGVQAKQPVQKKGYLIGPLLKRFLWFCQRNLPWWVW</sequence>
<dbReference type="Proteomes" id="UP000335415">
    <property type="component" value="Unassembled WGS sequence"/>
</dbReference>
<dbReference type="RefSeq" id="WP_150435832.1">
    <property type="nucleotide sequence ID" value="NZ_VYKJ01000007.1"/>
</dbReference>
<gene>
    <name evidence="1" type="ORF">FJU30_15290</name>
</gene>
<organism evidence="1 2">
    <name type="scientific">Affinibrenneria salicis</name>
    <dbReference type="NCBI Taxonomy" id="2590031"/>
    <lineage>
        <taxon>Bacteria</taxon>
        <taxon>Pseudomonadati</taxon>
        <taxon>Pseudomonadota</taxon>
        <taxon>Gammaproteobacteria</taxon>
        <taxon>Enterobacterales</taxon>
        <taxon>Pectobacteriaceae</taxon>
        <taxon>Affinibrenneria</taxon>
    </lineage>
</organism>
<dbReference type="AlphaFoldDB" id="A0A5J5FY37"/>
<evidence type="ECO:0000313" key="2">
    <source>
        <dbReference type="Proteomes" id="UP000335415"/>
    </source>
</evidence>
<dbReference type="EMBL" id="VYKJ01000007">
    <property type="protein sequence ID" value="KAA8999034.1"/>
    <property type="molecule type" value="Genomic_DNA"/>
</dbReference>
<protein>
    <recommendedName>
        <fullName evidence="3">HEAT repeat domain-containing protein</fullName>
    </recommendedName>
</protein>